<dbReference type="UniPathway" id="UPA00371">
    <property type="reaction ID" value="UER00546"/>
</dbReference>
<organism evidence="8 9">
    <name type="scientific">Klebsormidium nitens</name>
    <name type="common">Green alga</name>
    <name type="synonym">Ulothrix nitens</name>
    <dbReference type="NCBI Taxonomy" id="105231"/>
    <lineage>
        <taxon>Eukaryota</taxon>
        <taxon>Viridiplantae</taxon>
        <taxon>Streptophyta</taxon>
        <taxon>Klebsormidiophyceae</taxon>
        <taxon>Klebsormidiales</taxon>
        <taxon>Klebsormidiaceae</taxon>
        <taxon>Klebsormidium</taxon>
    </lineage>
</organism>
<proteinExistence type="inferred from homology"/>
<dbReference type="InterPro" id="IPR051518">
    <property type="entry name" value="Sucrose_Phosphatase"/>
</dbReference>
<dbReference type="STRING" id="105231.A0A1Y1I2Z6"/>
<keyword evidence="4 6" id="KW-0378">Hydrolase</keyword>
<dbReference type="PANTHER" id="PTHR46521:SF4">
    <property type="entry name" value="SUCROSE-PHOSPHATASE 2-RELATED"/>
    <property type="match status" value="1"/>
</dbReference>
<dbReference type="InterPro" id="IPR006380">
    <property type="entry name" value="SPP-like_dom"/>
</dbReference>
<dbReference type="SFLD" id="SFLDG01141">
    <property type="entry name" value="C2.B.1:_Sucrose_Phosphatase_Li"/>
    <property type="match status" value="1"/>
</dbReference>
<sequence length="272" mass="30169">MATEGNAANVTGKVSPRLMVVSDLDNTMVDHHDPPNERLQSFNKLWESEFSHDSLLVFSTGRSPVLYEQLRKEKPLLTPGIAITSVGTEIVYGDTLQADKGWEEILDQGWDRNKVVELTKKYPTLKLQADTEQRPHKISFHIEKSEAQKVVPDLTAAFEREKLAAKIIYSGGYDLDILSQAAGKGRALAYLLKKFKSEGRAPKNVLVCGDSGNDIELYEVEGVNGVIVGNAMEELVSWYDSQADKGHVFRATQRCAAGIVEAIKHFKFDSSS</sequence>
<dbReference type="OMA" id="DKGQAMQ"/>
<dbReference type="Proteomes" id="UP000054558">
    <property type="component" value="Unassembled WGS sequence"/>
</dbReference>
<dbReference type="SFLD" id="SFLDG01140">
    <property type="entry name" value="C2.B:_Phosphomannomutase_and_P"/>
    <property type="match status" value="1"/>
</dbReference>
<dbReference type="NCBIfam" id="TIGR01482">
    <property type="entry name" value="SPP-subfamily"/>
    <property type="match status" value="1"/>
</dbReference>
<dbReference type="SFLD" id="SFLDF00043">
    <property type="entry name" value="sucrose-phosphatase"/>
    <property type="match status" value="1"/>
</dbReference>
<dbReference type="AlphaFoldDB" id="A0A1Y1I2Z6"/>
<evidence type="ECO:0000256" key="1">
    <source>
        <dbReference type="ARBA" id="ARBA00001946"/>
    </source>
</evidence>
<evidence type="ECO:0000256" key="4">
    <source>
        <dbReference type="ARBA" id="ARBA00022801"/>
    </source>
</evidence>
<evidence type="ECO:0000313" key="9">
    <source>
        <dbReference type="Proteomes" id="UP000054558"/>
    </source>
</evidence>
<evidence type="ECO:0000256" key="2">
    <source>
        <dbReference type="ARBA" id="ARBA00005070"/>
    </source>
</evidence>
<dbReference type="NCBIfam" id="TIGR01485">
    <property type="entry name" value="SPP_plant-cyano"/>
    <property type="match status" value="1"/>
</dbReference>
<dbReference type="SUPFAM" id="SSF56784">
    <property type="entry name" value="HAD-like"/>
    <property type="match status" value="1"/>
</dbReference>
<dbReference type="PANTHER" id="PTHR46521">
    <property type="entry name" value="SUCROSE-PHOSPHATASE 2-RELATED"/>
    <property type="match status" value="1"/>
</dbReference>
<dbReference type="InterPro" id="IPR006379">
    <property type="entry name" value="HAD-SF_hydro_IIB"/>
</dbReference>
<dbReference type="InterPro" id="IPR036412">
    <property type="entry name" value="HAD-like_sf"/>
</dbReference>
<gene>
    <name evidence="8" type="ORF">KFL_002280150</name>
</gene>
<dbReference type="Gene3D" id="3.90.1070.10">
    <property type="match status" value="1"/>
</dbReference>
<dbReference type="Gene3D" id="3.40.50.1000">
    <property type="entry name" value="HAD superfamily/HAD-like"/>
    <property type="match status" value="1"/>
</dbReference>
<evidence type="ECO:0000256" key="3">
    <source>
        <dbReference type="ARBA" id="ARBA00007211"/>
    </source>
</evidence>
<comment type="pathway">
    <text evidence="2 6">Glycan biosynthesis; sucrose biosynthesis; sucrose from D-fructose 6-phosphate and UDP-alpha-D-glucose: step 2/2.</text>
</comment>
<dbReference type="GO" id="GO:0000287">
    <property type="term" value="F:magnesium ion binding"/>
    <property type="evidence" value="ECO:0007669"/>
    <property type="project" value="UniProtKB-UniRule"/>
</dbReference>
<dbReference type="EC" id="3.1.3.24" evidence="6"/>
<dbReference type="SFLD" id="SFLDS00003">
    <property type="entry name" value="Haloacid_Dehalogenase"/>
    <property type="match status" value="1"/>
</dbReference>
<evidence type="ECO:0000259" key="7">
    <source>
        <dbReference type="Pfam" id="PF05116"/>
    </source>
</evidence>
<reference evidence="8 9" key="1">
    <citation type="journal article" date="2014" name="Nat. Commun.">
        <title>Klebsormidium flaccidum genome reveals primary factors for plant terrestrial adaptation.</title>
        <authorList>
            <person name="Hori K."/>
            <person name="Maruyama F."/>
            <person name="Fujisawa T."/>
            <person name="Togashi T."/>
            <person name="Yamamoto N."/>
            <person name="Seo M."/>
            <person name="Sato S."/>
            <person name="Yamada T."/>
            <person name="Mori H."/>
            <person name="Tajima N."/>
            <person name="Moriyama T."/>
            <person name="Ikeuchi M."/>
            <person name="Watanabe M."/>
            <person name="Wada H."/>
            <person name="Kobayashi K."/>
            <person name="Saito M."/>
            <person name="Masuda T."/>
            <person name="Sasaki-Sekimoto Y."/>
            <person name="Mashiguchi K."/>
            <person name="Awai K."/>
            <person name="Shimojima M."/>
            <person name="Masuda S."/>
            <person name="Iwai M."/>
            <person name="Nobusawa T."/>
            <person name="Narise T."/>
            <person name="Kondo S."/>
            <person name="Saito H."/>
            <person name="Sato R."/>
            <person name="Murakawa M."/>
            <person name="Ihara Y."/>
            <person name="Oshima-Yamada Y."/>
            <person name="Ohtaka K."/>
            <person name="Satoh M."/>
            <person name="Sonobe K."/>
            <person name="Ishii M."/>
            <person name="Ohtani R."/>
            <person name="Kanamori-Sato M."/>
            <person name="Honoki R."/>
            <person name="Miyazaki D."/>
            <person name="Mochizuki H."/>
            <person name="Umetsu J."/>
            <person name="Higashi K."/>
            <person name="Shibata D."/>
            <person name="Kamiya Y."/>
            <person name="Sato N."/>
            <person name="Nakamura Y."/>
            <person name="Tabata S."/>
            <person name="Ida S."/>
            <person name="Kurokawa K."/>
            <person name="Ohta H."/>
        </authorList>
    </citation>
    <scope>NUCLEOTIDE SEQUENCE [LARGE SCALE GENOMIC DNA]</scope>
    <source>
        <strain evidence="8 9">NIES-2285</strain>
    </source>
</reference>
<comment type="function">
    <text evidence="6">Catalyzes the final step of sucrose synthesis.</text>
</comment>
<dbReference type="NCBIfam" id="TIGR01484">
    <property type="entry name" value="HAD-SF-IIB"/>
    <property type="match status" value="1"/>
</dbReference>
<comment type="cofactor">
    <cofactor evidence="1 6">
        <name>Mg(2+)</name>
        <dbReference type="ChEBI" id="CHEBI:18420"/>
    </cofactor>
</comment>
<dbReference type="OrthoDB" id="531008at2759"/>
<keyword evidence="6" id="KW-0460">Magnesium</keyword>
<dbReference type="EMBL" id="DF237177">
    <property type="protein sequence ID" value="GAQ85300.1"/>
    <property type="molecule type" value="Genomic_DNA"/>
</dbReference>
<dbReference type="InterPro" id="IPR023214">
    <property type="entry name" value="HAD_sf"/>
</dbReference>
<comment type="similarity">
    <text evidence="3 6">Belongs to the sucrose phosphatase family.</text>
</comment>
<comment type="catalytic activity">
    <reaction evidence="5 6">
        <text>sucrose 6(F)-phosphate + H2O = sucrose + phosphate</text>
        <dbReference type="Rhea" id="RHEA:19289"/>
        <dbReference type="ChEBI" id="CHEBI:15377"/>
        <dbReference type="ChEBI" id="CHEBI:17992"/>
        <dbReference type="ChEBI" id="CHEBI:43474"/>
        <dbReference type="ChEBI" id="CHEBI:57723"/>
        <dbReference type="EC" id="3.1.3.24"/>
    </reaction>
</comment>
<accession>A0A1Y1I2Z6</accession>
<name>A0A1Y1I2Z6_KLENI</name>
<evidence type="ECO:0000313" key="8">
    <source>
        <dbReference type="EMBL" id="GAQ85300.1"/>
    </source>
</evidence>
<keyword evidence="9" id="KW-1185">Reference proteome</keyword>
<dbReference type="InterPro" id="IPR012847">
    <property type="entry name" value="Sucrose_phosphatase_pln/cyn"/>
</dbReference>
<feature type="domain" description="Sucrose phosphatase-like" evidence="7">
    <location>
        <begin position="17"/>
        <end position="267"/>
    </location>
</feature>
<evidence type="ECO:0000256" key="5">
    <source>
        <dbReference type="ARBA" id="ARBA00048036"/>
    </source>
</evidence>
<dbReference type="GO" id="GO:0005986">
    <property type="term" value="P:sucrose biosynthetic process"/>
    <property type="evidence" value="ECO:0007669"/>
    <property type="project" value="UniProtKB-UniRule"/>
</dbReference>
<evidence type="ECO:0000256" key="6">
    <source>
        <dbReference type="RuleBase" id="RU368007"/>
    </source>
</evidence>
<dbReference type="CDD" id="cd02605">
    <property type="entry name" value="HAD_SPP"/>
    <property type="match status" value="1"/>
</dbReference>
<comment type="subunit">
    <text evidence="6">Homodimer.</text>
</comment>
<protein>
    <recommendedName>
        <fullName evidence="6">Sucrose-phosphatase</fullName>
        <ecNumber evidence="6">3.1.3.24</ecNumber>
    </recommendedName>
</protein>
<dbReference type="Pfam" id="PF05116">
    <property type="entry name" value="S6PP"/>
    <property type="match status" value="1"/>
</dbReference>
<dbReference type="GO" id="GO:0050307">
    <property type="term" value="F:sucrose-phosphate phosphatase activity"/>
    <property type="evidence" value="ECO:0007669"/>
    <property type="project" value="UniProtKB-UniRule"/>
</dbReference>